<dbReference type="PROSITE" id="PS00678">
    <property type="entry name" value="WD_REPEATS_1"/>
    <property type="match status" value="3"/>
</dbReference>
<dbReference type="GO" id="GO:0017070">
    <property type="term" value="F:U6 snRNA binding"/>
    <property type="evidence" value="ECO:0007669"/>
    <property type="project" value="TreeGrafter"/>
</dbReference>
<dbReference type="InterPro" id="IPR015943">
    <property type="entry name" value="WD40/YVTN_repeat-like_dom_sf"/>
</dbReference>
<evidence type="ECO:0000256" key="4">
    <source>
        <dbReference type="SAM" id="MobiDB-lite"/>
    </source>
</evidence>
<protein>
    <recommendedName>
        <fullName evidence="5">F-box domain-containing protein</fullName>
    </recommendedName>
</protein>
<dbReference type="OrthoDB" id="19711at2759"/>
<feature type="compositionally biased region" description="Polar residues" evidence="4">
    <location>
        <begin position="29"/>
        <end position="50"/>
    </location>
</feature>
<keyword evidence="2" id="KW-0677">Repeat</keyword>
<evidence type="ECO:0000256" key="2">
    <source>
        <dbReference type="ARBA" id="ARBA00022737"/>
    </source>
</evidence>
<feature type="region of interest" description="Disordered" evidence="4">
    <location>
        <begin position="502"/>
        <end position="531"/>
    </location>
</feature>
<dbReference type="Gene3D" id="2.130.10.10">
    <property type="entry name" value="YVTN repeat-like/Quinoprotein amine dehydrogenase"/>
    <property type="match status" value="2"/>
</dbReference>
<sequence>MEYTAPPSAYQRHRPVSRRAASAFDGRPSHTNDSGATSFHRTHSFTSASSPIAPVATGRDPRFARTFSTSLGSPFLSTSDSAPQFHPGRTVMPRPPSPTPTADFSIIDVNDEDVDSNPFIPGSFPSTSRFLSHLNARPAPTNAATNSASLKSLFPRLWDALSSPGRVLSPSDSAISSSPLSMPRSHVNQSQSWYTSSSGRTSPVYWNTKGKSKSRLFASRSRIDLSDNINYSELEPLDGEEGELIDDEACFINSTAIRGIDILGKLPPEVSLHILSMLPARSGTEPREALQALLSCRLVSSAWCYLASDNAVWRALFLARWNVDLRHATSLNKQPQMPLCSVRATLGKTWDVDLTDVGPKAKRVLGLSSPIVDAPITSAPLRLDWRVLYHQRLELEKRWLGASIPPYGDQASTPVNPLTRRMGGIFLPPFEANKPYQPALTQISGHTDSVYCLEFDSRRIITGSRDRTIKVWSLRTGQLLGTFHGHHRGSVLCLTFEKDWDRKGDRDASDDDVEEGGADDSNPSTLGGGPRGFMVSGSSDCSICVWDLRLGAVIDQDALSMDSGQTSFCSADEGDREVTAEVRQVLKGHIGGVLDLRIDQRWIVSCSKDAVIRVWDRKTLNLHRTLRGHEGPVNAVGLQTGRVVSASGDGKMILWDIDSGERLRTFEGHDRGLACIEFKDGLIVSGSNDCKIKVWNAATGDCIRTLMGHESLVRALSFDPRSGLLVSASYDRSVKLWDLATGRLVREFDRVHTSHIFDVKFDVARIVSTSHDQKVVVLDFSTGLPAAALFV</sequence>
<dbReference type="CDD" id="cd00200">
    <property type="entry name" value="WD40"/>
    <property type="match status" value="1"/>
</dbReference>
<dbReference type="InterPro" id="IPR001810">
    <property type="entry name" value="F-box_dom"/>
</dbReference>
<dbReference type="GO" id="GO:0030621">
    <property type="term" value="F:U4 snRNA binding"/>
    <property type="evidence" value="ECO:0007669"/>
    <property type="project" value="TreeGrafter"/>
</dbReference>
<proteinExistence type="predicted"/>
<dbReference type="SUPFAM" id="SSF50978">
    <property type="entry name" value="WD40 repeat-like"/>
    <property type="match status" value="1"/>
</dbReference>
<feature type="repeat" description="WD" evidence="3">
    <location>
        <begin position="626"/>
        <end position="665"/>
    </location>
</feature>
<dbReference type="PROSITE" id="PS50294">
    <property type="entry name" value="WD_REPEATS_REGION"/>
    <property type="match status" value="4"/>
</dbReference>
<dbReference type="Proteomes" id="UP000567179">
    <property type="component" value="Unassembled WGS sequence"/>
</dbReference>
<dbReference type="PANTHER" id="PTHR19846">
    <property type="entry name" value="WD40 REPEAT PROTEIN"/>
    <property type="match status" value="1"/>
</dbReference>
<accession>A0A8H5F671</accession>
<dbReference type="SMART" id="SM00320">
    <property type="entry name" value="WD40"/>
    <property type="match status" value="7"/>
</dbReference>
<dbReference type="AlphaFoldDB" id="A0A8H5F671"/>
<comment type="caution">
    <text evidence="6">The sequence shown here is derived from an EMBL/GenBank/DDBJ whole genome shotgun (WGS) entry which is preliminary data.</text>
</comment>
<feature type="domain" description="F-box" evidence="5">
    <location>
        <begin position="264"/>
        <end position="318"/>
    </location>
</feature>
<evidence type="ECO:0000256" key="1">
    <source>
        <dbReference type="ARBA" id="ARBA00022574"/>
    </source>
</evidence>
<dbReference type="InterPro" id="IPR036047">
    <property type="entry name" value="F-box-like_dom_sf"/>
</dbReference>
<feature type="region of interest" description="Disordered" evidence="4">
    <location>
        <begin position="76"/>
        <end position="97"/>
    </location>
</feature>
<dbReference type="PROSITE" id="PS50082">
    <property type="entry name" value="WD_REPEATS_2"/>
    <property type="match status" value="5"/>
</dbReference>
<feature type="compositionally biased region" description="Polar residues" evidence="4">
    <location>
        <begin position="186"/>
        <end position="200"/>
    </location>
</feature>
<feature type="repeat" description="WD" evidence="3">
    <location>
        <begin position="443"/>
        <end position="482"/>
    </location>
</feature>
<dbReference type="GO" id="GO:0000398">
    <property type="term" value="P:mRNA splicing, via spliceosome"/>
    <property type="evidence" value="ECO:0007669"/>
    <property type="project" value="TreeGrafter"/>
</dbReference>
<dbReference type="SUPFAM" id="SSF81383">
    <property type="entry name" value="F-box domain"/>
    <property type="match status" value="1"/>
</dbReference>
<feature type="repeat" description="WD" evidence="3">
    <location>
        <begin position="666"/>
        <end position="705"/>
    </location>
</feature>
<feature type="compositionally biased region" description="Low complexity" evidence="4">
    <location>
        <begin position="172"/>
        <end position="185"/>
    </location>
</feature>
<dbReference type="PANTHER" id="PTHR19846:SF0">
    <property type="entry name" value="PRE-MRNA PROCESSING FACTOR 4"/>
    <property type="match status" value="1"/>
</dbReference>
<feature type="compositionally biased region" description="Acidic residues" evidence="4">
    <location>
        <begin position="508"/>
        <end position="518"/>
    </location>
</feature>
<evidence type="ECO:0000313" key="7">
    <source>
        <dbReference type="Proteomes" id="UP000567179"/>
    </source>
</evidence>
<dbReference type="InterPro" id="IPR020472">
    <property type="entry name" value="WD40_PAC1"/>
</dbReference>
<dbReference type="EMBL" id="JAACJJ010000015">
    <property type="protein sequence ID" value="KAF5325229.1"/>
    <property type="molecule type" value="Genomic_DNA"/>
</dbReference>
<dbReference type="InterPro" id="IPR019775">
    <property type="entry name" value="WD40_repeat_CS"/>
</dbReference>
<dbReference type="GO" id="GO:0046540">
    <property type="term" value="C:U4/U6 x U5 tri-snRNP complex"/>
    <property type="evidence" value="ECO:0007669"/>
    <property type="project" value="TreeGrafter"/>
</dbReference>
<dbReference type="InterPro" id="IPR001680">
    <property type="entry name" value="WD40_rpt"/>
</dbReference>
<dbReference type="Gene3D" id="1.20.1280.50">
    <property type="match status" value="1"/>
</dbReference>
<feature type="repeat" description="WD" evidence="3">
    <location>
        <begin position="586"/>
        <end position="625"/>
    </location>
</feature>
<evidence type="ECO:0000256" key="3">
    <source>
        <dbReference type="PROSITE-ProRule" id="PRU00221"/>
    </source>
</evidence>
<evidence type="ECO:0000313" key="6">
    <source>
        <dbReference type="EMBL" id="KAF5325229.1"/>
    </source>
</evidence>
<feature type="region of interest" description="Disordered" evidence="4">
    <location>
        <begin position="1"/>
        <end position="58"/>
    </location>
</feature>
<keyword evidence="1 3" id="KW-0853">WD repeat</keyword>
<keyword evidence="7" id="KW-1185">Reference proteome</keyword>
<dbReference type="Pfam" id="PF00400">
    <property type="entry name" value="WD40"/>
    <property type="match status" value="6"/>
</dbReference>
<feature type="region of interest" description="Disordered" evidence="4">
    <location>
        <begin position="172"/>
        <end position="200"/>
    </location>
</feature>
<organism evidence="6 7">
    <name type="scientific">Psilocybe cf. subviscida</name>
    <dbReference type="NCBI Taxonomy" id="2480587"/>
    <lineage>
        <taxon>Eukaryota</taxon>
        <taxon>Fungi</taxon>
        <taxon>Dikarya</taxon>
        <taxon>Basidiomycota</taxon>
        <taxon>Agaricomycotina</taxon>
        <taxon>Agaricomycetes</taxon>
        <taxon>Agaricomycetidae</taxon>
        <taxon>Agaricales</taxon>
        <taxon>Agaricineae</taxon>
        <taxon>Strophariaceae</taxon>
        <taxon>Psilocybe</taxon>
    </lineage>
</organism>
<evidence type="ECO:0000259" key="5">
    <source>
        <dbReference type="Pfam" id="PF12937"/>
    </source>
</evidence>
<name>A0A8H5F671_9AGAR</name>
<dbReference type="Pfam" id="PF12937">
    <property type="entry name" value="F-box-like"/>
    <property type="match status" value="1"/>
</dbReference>
<dbReference type="InterPro" id="IPR036322">
    <property type="entry name" value="WD40_repeat_dom_sf"/>
</dbReference>
<dbReference type="PRINTS" id="PR00320">
    <property type="entry name" value="GPROTEINBRPT"/>
</dbReference>
<gene>
    <name evidence="6" type="ORF">D9619_009584</name>
</gene>
<feature type="repeat" description="WD" evidence="3">
    <location>
        <begin position="706"/>
        <end position="747"/>
    </location>
</feature>
<reference evidence="6 7" key="1">
    <citation type="journal article" date="2020" name="ISME J.">
        <title>Uncovering the hidden diversity of litter-decomposition mechanisms in mushroom-forming fungi.</title>
        <authorList>
            <person name="Floudas D."/>
            <person name="Bentzer J."/>
            <person name="Ahren D."/>
            <person name="Johansson T."/>
            <person name="Persson P."/>
            <person name="Tunlid A."/>
        </authorList>
    </citation>
    <scope>NUCLEOTIDE SEQUENCE [LARGE SCALE GENOMIC DNA]</scope>
    <source>
        <strain evidence="6 7">CBS 101986</strain>
    </source>
</reference>